<accession>A0A2A6LWF1</accession>
<evidence type="ECO:0000256" key="1">
    <source>
        <dbReference type="ARBA" id="ARBA00022491"/>
    </source>
</evidence>
<gene>
    <name evidence="7" type="ORF">CO661_17670</name>
</gene>
<dbReference type="InterPro" id="IPR028082">
    <property type="entry name" value="Peripla_BP_I"/>
</dbReference>
<dbReference type="Gene3D" id="1.10.260.40">
    <property type="entry name" value="lambda repressor-like DNA-binding domains"/>
    <property type="match status" value="1"/>
</dbReference>
<feature type="region of interest" description="Disordered" evidence="5">
    <location>
        <begin position="102"/>
        <end position="145"/>
    </location>
</feature>
<dbReference type="SUPFAM" id="SSF53822">
    <property type="entry name" value="Periplasmic binding protein-like I"/>
    <property type="match status" value="1"/>
</dbReference>
<keyword evidence="1" id="KW-0678">Repressor</keyword>
<dbReference type="EMBL" id="NWTC01000013">
    <property type="protein sequence ID" value="PDT46556.1"/>
    <property type="molecule type" value="Genomic_DNA"/>
</dbReference>
<reference evidence="7 8" key="1">
    <citation type="submission" date="2017-09" db="EMBL/GenBank/DDBJ databases">
        <title>Comparative genomics of rhizobia isolated from Phaseolus vulgaris in China.</title>
        <authorList>
            <person name="Tong W."/>
        </authorList>
    </citation>
    <scope>NUCLEOTIDE SEQUENCE [LARGE SCALE GENOMIC DNA]</scope>
    <source>
        <strain evidence="7 8">PCH1</strain>
    </source>
</reference>
<keyword evidence="4" id="KW-0804">Transcription</keyword>
<evidence type="ECO:0000256" key="5">
    <source>
        <dbReference type="SAM" id="MobiDB-lite"/>
    </source>
</evidence>
<protein>
    <submittedName>
        <fullName evidence="7">LacI family transcriptional regulator</fullName>
    </submittedName>
</protein>
<dbReference type="SMART" id="SM00354">
    <property type="entry name" value="HTH_LACI"/>
    <property type="match status" value="1"/>
</dbReference>
<dbReference type="PANTHER" id="PTHR30146:SF151">
    <property type="entry name" value="HTH-TYPE TRANSCRIPTIONAL REPRESSOR CYTR"/>
    <property type="match status" value="1"/>
</dbReference>
<dbReference type="GO" id="GO:0000976">
    <property type="term" value="F:transcription cis-regulatory region binding"/>
    <property type="evidence" value="ECO:0007669"/>
    <property type="project" value="TreeGrafter"/>
</dbReference>
<dbReference type="CDD" id="cd01392">
    <property type="entry name" value="HTH_LacI"/>
    <property type="match status" value="1"/>
</dbReference>
<dbReference type="PROSITE" id="PS00356">
    <property type="entry name" value="HTH_LACI_1"/>
    <property type="match status" value="1"/>
</dbReference>
<evidence type="ECO:0000256" key="4">
    <source>
        <dbReference type="ARBA" id="ARBA00023163"/>
    </source>
</evidence>
<dbReference type="PROSITE" id="PS50932">
    <property type="entry name" value="HTH_LACI_2"/>
    <property type="match status" value="1"/>
</dbReference>
<keyword evidence="2" id="KW-0805">Transcription regulation</keyword>
<proteinExistence type="predicted"/>
<dbReference type="Pfam" id="PF13377">
    <property type="entry name" value="Peripla_BP_3"/>
    <property type="match status" value="1"/>
</dbReference>
<feature type="compositionally biased region" description="Basic and acidic residues" evidence="5">
    <location>
        <begin position="123"/>
        <end position="137"/>
    </location>
</feature>
<dbReference type="Gene3D" id="3.40.50.2300">
    <property type="match status" value="2"/>
</dbReference>
<dbReference type="CDD" id="cd06284">
    <property type="entry name" value="PBP1_LacI-like"/>
    <property type="match status" value="1"/>
</dbReference>
<dbReference type="AlphaFoldDB" id="A0A2A6LWF1"/>
<sequence>MGGDRHRHGLDAQPHGLRAPHLCDRLERACGLYGGRAGQADADRALHDLRHVRGDRRPLPARLFRLVLRQCRRAIYADLDHRGGLRRHLARRWQGRLYRHHGRRLPAGHPAGDTHHSEHRRIRPPDGIRSDAAHPHDVLWPGSGDARMRDRPKIKDIAEKAGVSVATVSRALSDSALVTAETRQRIHDLARELNYRPNVSARNLRTRKSMAVLLVVRDVGNPFYLDILKGVEATAREAGYSVLMGNTENDPAREIEYFNMLRDGHADGMVLMTGKLPPEGGNRAGSWNHLPVVVALEMIEGSGLPHVQVDNVGAARAAVEHLIGLGHRRIAHISGPVPEPMSVYRREGYRLAMRAAGLEVPASYEVRGNFLLESGQECCRELLALPEPPTALFVANDEMAYGAAHELRRMGRDVPGEVSVVGFDDLYLSKAFYPPLTTVSQPRAEIGRTAMGLLLSILSGGSVSGGEPIVLPTALNIRGSTAPPRN</sequence>
<evidence type="ECO:0000313" key="7">
    <source>
        <dbReference type="EMBL" id="PDT46556.1"/>
    </source>
</evidence>
<feature type="domain" description="HTH lacI-type" evidence="6">
    <location>
        <begin position="152"/>
        <end position="206"/>
    </location>
</feature>
<evidence type="ECO:0000256" key="2">
    <source>
        <dbReference type="ARBA" id="ARBA00023015"/>
    </source>
</evidence>
<dbReference type="InterPro" id="IPR046335">
    <property type="entry name" value="LacI/GalR-like_sensor"/>
</dbReference>
<comment type="caution">
    <text evidence="7">The sequence shown here is derived from an EMBL/GenBank/DDBJ whole genome shotgun (WGS) entry which is preliminary data.</text>
</comment>
<organism evidence="7 8">
    <name type="scientific">Rhizobium fredii</name>
    <name type="common">Sinorhizobium fredii</name>
    <dbReference type="NCBI Taxonomy" id="380"/>
    <lineage>
        <taxon>Bacteria</taxon>
        <taxon>Pseudomonadati</taxon>
        <taxon>Pseudomonadota</taxon>
        <taxon>Alphaproteobacteria</taxon>
        <taxon>Hyphomicrobiales</taxon>
        <taxon>Rhizobiaceae</taxon>
        <taxon>Sinorhizobium/Ensifer group</taxon>
        <taxon>Sinorhizobium</taxon>
    </lineage>
</organism>
<dbReference type="Proteomes" id="UP000220353">
    <property type="component" value="Unassembled WGS sequence"/>
</dbReference>
<dbReference type="InterPro" id="IPR010982">
    <property type="entry name" value="Lambda_DNA-bd_dom_sf"/>
</dbReference>
<dbReference type="SUPFAM" id="SSF47413">
    <property type="entry name" value="lambda repressor-like DNA-binding domains"/>
    <property type="match status" value="1"/>
</dbReference>
<name>A0A2A6LWF1_RHIFR</name>
<dbReference type="GO" id="GO:0003700">
    <property type="term" value="F:DNA-binding transcription factor activity"/>
    <property type="evidence" value="ECO:0007669"/>
    <property type="project" value="TreeGrafter"/>
</dbReference>
<dbReference type="PANTHER" id="PTHR30146">
    <property type="entry name" value="LACI-RELATED TRANSCRIPTIONAL REPRESSOR"/>
    <property type="match status" value="1"/>
</dbReference>
<evidence type="ECO:0000259" key="6">
    <source>
        <dbReference type="PROSITE" id="PS50932"/>
    </source>
</evidence>
<dbReference type="InterPro" id="IPR000843">
    <property type="entry name" value="HTH_LacI"/>
</dbReference>
<evidence type="ECO:0000256" key="3">
    <source>
        <dbReference type="ARBA" id="ARBA00023125"/>
    </source>
</evidence>
<keyword evidence="3" id="KW-0238">DNA-binding</keyword>
<evidence type="ECO:0000313" key="8">
    <source>
        <dbReference type="Proteomes" id="UP000220353"/>
    </source>
</evidence>
<dbReference type="Pfam" id="PF00356">
    <property type="entry name" value="LacI"/>
    <property type="match status" value="1"/>
</dbReference>